<evidence type="ECO:0000256" key="2">
    <source>
        <dbReference type="ARBA" id="ARBA00009320"/>
    </source>
</evidence>
<dbReference type="Pfam" id="PF01063">
    <property type="entry name" value="Aminotran_4"/>
    <property type="match status" value="1"/>
</dbReference>
<dbReference type="Gene3D" id="3.30.470.10">
    <property type="match status" value="1"/>
</dbReference>
<dbReference type="PANTHER" id="PTHR42743:SF10">
    <property type="entry name" value="D-ALANINE AMINOTRANSFERASE"/>
    <property type="match status" value="1"/>
</dbReference>
<evidence type="ECO:0000256" key="3">
    <source>
        <dbReference type="ARBA" id="ARBA00022898"/>
    </source>
</evidence>
<dbReference type="GO" id="GO:0005829">
    <property type="term" value="C:cytosol"/>
    <property type="evidence" value="ECO:0007669"/>
    <property type="project" value="TreeGrafter"/>
</dbReference>
<dbReference type="SUPFAM" id="SSF56752">
    <property type="entry name" value="D-aminoacid aminotransferase-like PLP-dependent enzymes"/>
    <property type="match status" value="1"/>
</dbReference>
<keyword evidence="4" id="KW-0808">Transferase</keyword>
<dbReference type="InterPro" id="IPR036038">
    <property type="entry name" value="Aminotransferase-like"/>
</dbReference>
<dbReference type="AlphaFoldDB" id="A0A3B0ZNZ4"/>
<dbReference type="GO" id="GO:0008652">
    <property type="term" value="P:amino acid biosynthetic process"/>
    <property type="evidence" value="ECO:0007669"/>
    <property type="project" value="UniProtKB-ARBA"/>
</dbReference>
<dbReference type="InterPro" id="IPR001544">
    <property type="entry name" value="Aminotrans_IV"/>
</dbReference>
<reference evidence="4" key="1">
    <citation type="submission" date="2018-06" db="EMBL/GenBank/DDBJ databases">
        <authorList>
            <person name="Zhirakovskaya E."/>
        </authorList>
    </citation>
    <scope>NUCLEOTIDE SEQUENCE</scope>
</reference>
<dbReference type="GO" id="GO:0047810">
    <property type="term" value="F:D-alanine-2-oxoglutarate aminotransferase activity"/>
    <property type="evidence" value="ECO:0007669"/>
    <property type="project" value="UniProtKB-EC"/>
</dbReference>
<dbReference type="GO" id="GO:0046394">
    <property type="term" value="P:carboxylic acid biosynthetic process"/>
    <property type="evidence" value="ECO:0007669"/>
    <property type="project" value="UniProtKB-ARBA"/>
</dbReference>
<comment type="cofactor">
    <cofactor evidence="1">
        <name>pyridoxal 5'-phosphate</name>
        <dbReference type="ChEBI" id="CHEBI:597326"/>
    </cofactor>
</comment>
<dbReference type="PANTHER" id="PTHR42743">
    <property type="entry name" value="AMINO-ACID AMINOTRANSFERASE"/>
    <property type="match status" value="1"/>
</dbReference>
<organism evidence="4">
    <name type="scientific">hydrothermal vent metagenome</name>
    <dbReference type="NCBI Taxonomy" id="652676"/>
    <lineage>
        <taxon>unclassified sequences</taxon>
        <taxon>metagenomes</taxon>
        <taxon>ecological metagenomes</taxon>
    </lineage>
</organism>
<evidence type="ECO:0000256" key="1">
    <source>
        <dbReference type="ARBA" id="ARBA00001933"/>
    </source>
</evidence>
<dbReference type="FunFam" id="3.20.10.10:FF:000002">
    <property type="entry name" value="D-alanine aminotransferase"/>
    <property type="match status" value="1"/>
</dbReference>
<dbReference type="EMBL" id="UOFP01000202">
    <property type="protein sequence ID" value="VAW87859.1"/>
    <property type="molecule type" value="Genomic_DNA"/>
</dbReference>
<keyword evidence="3" id="KW-0663">Pyridoxal phosphate</keyword>
<dbReference type="InterPro" id="IPR043132">
    <property type="entry name" value="BCAT-like_C"/>
</dbReference>
<dbReference type="PROSITE" id="PS00770">
    <property type="entry name" value="AA_TRANSFER_CLASS_4"/>
    <property type="match status" value="1"/>
</dbReference>
<keyword evidence="4" id="KW-0032">Aminotransferase</keyword>
<evidence type="ECO:0000313" key="4">
    <source>
        <dbReference type="EMBL" id="VAW87859.1"/>
    </source>
</evidence>
<gene>
    <name evidence="4" type="ORF">MNBD_GAMMA18-747</name>
</gene>
<dbReference type="InterPro" id="IPR043131">
    <property type="entry name" value="BCAT-like_N"/>
</dbReference>
<dbReference type="CDD" id="cd01558">
    <property type="entry name" value="D-AAT_like"/>
    <property type="match status" value="1"/>
</dbReference>
<dbReference type="Gene3D" id="3.20.10.10">
    <property type="entry name" value="D-amino Acid Aminotransferase, subunit A, domain 2"/>
    <property type="match status" value="1"/>
</dbReference>
<comment type="similarity">
    <text evidence="2">Belongs to the class-IV pyridoxal-phosphate-dependent aminotransferase family.</text>
</comment>
<sequence>MGIVYLNGQLLPEEQAKIPVTDRGFLFGDGVYEVIPAYGGTLFRLDEHLNRLQDSLDGIRIRNPYSTAQWRQRLQQLLDANPNPQADYSIYLQITRGSAPRRNHAFPQEIHPTIFASATPIIKPLDETYAQGVSAITLEDTRWKQCHIKAITLLPNILLRQQAVDAGAAEAILLKEGYLTEGAASNVFVVLNNEILTPPKSPELLPGITRDVVLELAQQQGLAHGEVQISEQQLREASEIWLTSSTREILAVTLLDGLPVGDGKPGPQWSRIYSDYQAFKKQLRQHRAR</sequence>
<dbReference type="EC" id="2.6.1.21" evidence="4"/>
<protein>
    <submittedName>
        <fullName evidence="4">D-alanine aminotransferase</fullName>
        <ecNumber evidence="4">2.6.1.21</ecNumber>
    </submittedName>
</protein>
<name>A0A3B0ZNZ4_9ZZZZ</name>
<accession>A0A3B0ZNZ4</accession>
<proteinExistence type="inferred from homology"/>
<dbReference type="InterPro" id="IPR018300">
    <property type="entry name" value="Aminotrans_IV_CS"/>
</dbReference>
<dbReference type="InterPro" id="IPR050571">
    <property type="entry name" value="Class-IV_PLP-Dep_Aminotrnsfr"/>
</dbReference>